<protein>
    <submittedName>
        <fullName evidence="2">Transcriptional regulator, AbrB family</fullName>
    </submittedName>
</protein>
<accession>B1I6F2</accession>
<evidence type="ECO:0000259" key="1">
    <source>
        <dbReference type="SMART" id="SM00966"/>
    </source>
</evidence>
<dbReference type="Proteomes" id="UP000008544">
    <property type="component" value="Chromosome"/>
</dbReference>
<dbReference type="RefSeq" id="WP_012303175.1">
    <property type="nucleotide sequence ID" value="NC_010424.1"/>
</dbReference>
<dbReference type="eggNOG" id="COG2002">
    <property type="taxonomic scope" value="Bacteria"/>
</dbReference>
<sequence>MSEQYVAKLSGKGQLTLPKKLREEYDLKEGDYLLLFPQGQGLRLEKAAISPLVRFREMAAETERRFDEEKIGPEAVEEAVRWARRQK</sequence>
<keyword evidence="3" id="KW-1185">Reference proteome</keyword>
<proteinExistence type="predicted"/>
<organism evidence="2 3">
    <name type="scientific">Desulforudis audaxviator (strain MP104C)</name>
    <dbReference type="NCBI Taxonomy" id="477974"/>
    <lineage>
        <taxon>Bacteria</taxon>
        <taxon>Bacillati</taxon>
        <taxon>Bacillota</taxon>
        <taxon>Clostridia</taxon>
        <taxon>Thermoanaerobacterales</taxon>
        <taxon>Candidatus Desulforudaceae</taxon>
        <taxon>Candidatus Desulforudis</taxon>
    </lineage>
</organism>
<dbReference type="OrthoDB" id="9811597at2"/>
<dbReference type="KEGG" id="dau:Daud_2113"/>
<dbReference type="SMART" id="SM00966">
    <property type="entry name" value="SpoVT_AbrB"/>
    <property type="match status" value="1"/>
</dbReference>
<dbReference type="HOGENOM" id="CLU_2478229_0_0_9"/>
<evidence type="ECO:0000313" key="2">
    <source>
        <dbReference type="EMBL" id="ACA60600.1"/>
    </source>
</evidence>
<dbReference type="NCBIfam" id="TIGR01439">
    <property type="entry name" value="lp_hng_hel_AbrB"/>
    <property type="match status" value="1"/>
</dbReference>
<dbReference type="Gene3D" id="2.10.260.10">
    <property type="match status" value="1"/>
</dbReference>
<gene>
    <name evidence="2" type="ordered locus">Daud_2113</name>
</gene>
<dbReference type="InterPro" id="IPR007159">
    <property type="entry name" value="SpoVT-AbrB_dom"/>
</dbReference>
<name>B1I6F2_DESAP</name>
<feature type="domain" description="SpoVT-AbrB" evidence="1">
    <location>
        <begin position="7"/>
        <end position="52"/>
    </location>
</feature>
<dbReference type="GO" id="GO:0003677">
    <property type="term" value="F:DNA binding"/>
    <property type="evidence" value="ECO:0007669"/>
    <property type="project" value="InterPro"/>
</dbReference>
<dbReference type="SUPFAM" id="SSF89447">
    <property type="entry name" value="AbrB/MazE/MraZ-like"/>
    <property type="match status" value="1"/>
</dbReference>
<dbReference type="Pfam" id="PF04014">
    <property type="entry name" value="MazE_antitoxin"/>
    <property type="match status" value="1"/>
</dbReference>
<evidence type="ECO:0000313" key="3">
    <source>
        <dbReference type="Proteomes" id="UP000008544"/>
    </source>
</evidence>
<reference evidence="3" key="1">
    <citation type="submission" date="2007-10" db="EMBL/GenBank/DDBJ databases">
        <title>Complete sequence of chromosome of Desulforudis audaxviator MP104C.</title>
        <authorList>
            <person name="Copeland A."/>
            <person name="Lucas S."/>
            <person name="Lapidus A."/>
            <person name="Barry K."/>
            <person name="Glavina del Rio T."/>
            <person name="Dalin E."/>
            <person name="Tice H."/>
            <person name="Bruce D."/>
            <person name="Pitluck S."/>
            <person name="Lowry S.R."/>
            <person name="Larimer F."/>
            <person name="Land M.L."/>
            <person name="Hauser L."/>
            <person name="Kyrpides N."/>
            <person name="Ivanova N.N."/>
            <person name="Richardson P."/>
        </authorList>
    </citation>
    <scope>NUCLEOTIDE SEQUENCE [LARGE SCALE GENOMIC DNA]</scope>
    <source>
        <strain evidence="3">MP104C</strain>
    </source>
</reference>
<dbReference type="STRING" id="477974.Daud_2113"/>
<dbReference type="InterPro" id="IPR037914">
    <property type="entry name" value="SpoVT-AbrB_sf"/>
</dbReference>
<reference evidence="2 3" key="2">
    <citation type="journal article" date="2008" name="Science">
        <title>Environmental genomics reveals a single-species ecosystem deep within Earth.</title>
        <authorList>
            <person name="Chivian D."/>
            <person name="Brodie E.L."/>
            <person name="Alm E.J."/>
            <person name="Culley D.E."/>
            <person name="Dehal P.S."/>
            <person name="Desantis T.Z."/>
            <person name="Gihring T.M."/>
            <person name="Lapidus A."/>
            <person name="Lin L.H."/>
            <person name="Lowry S.R."/>
            <person name="Moser D.P."/>
            <person name="Richardson P.M."/>
            <person name="Southam G."/>
            <person name="Wanger G."/>
            <person name="Pratt L.M."/>
            <person name="Andersen G.L."/>
            <person name="Hazen T.C."/>
            <person name="Brockman F.J."/>
            <person name="Arkin A.P."/>
            <person name="Onstott T.C."/>
        </authorList>
    </citation>
    <scope>NUCLEOTIDE SEQUENCE [LARGE SCALE GENOMIC DNA]</scope>
    <source>
        <strain evidence="2 3">MP104C</strain>
    </source>
</reference>
<dbReference type="AlphaFoldDB" id="B1I6F2"/>
<dbReference type="EMBL" id="CP000860">
    <property type="protein sequence ID" value="ACA60600.1"/>
    <property type="molecule type" value="Genomic_DNA"/>
</dbReference>